<reference evidence="1 2" key="1">
    <citation type="submission" date="2024-09" db="EMBL/GenBank/DDBJ databases">
        <title>Chromosome-scale assembly of Riccia sorocarpa.</title>
        <authorList>
            <person name="Paukszto L."/>
        </authorList>
    </citation>
    <scope>NUCLEOTIDE SEQUENCE [LARGE SCALE GENOMIC DNA]</scope>
    <source>
        <strain evidence="1">LP-2024</strain>
        <tissue evidence="1">Aerial parts of the thallus</tissue>
    </source>
</reference>
<protein>
    <submittedName>
        <fullName evidence="1">Uncharacterized protein</fullName>
    </submittedName>
</protein>
<dbReference type="EMBL" id="JBJQOH010000007">
    <property type="protein sequence ID" value="KAL3678758.1"/>
    <property type="molecule type" value="Genomic_DNA"/>
</dbReference>
<sequence>MTHDMSCIRFSLPTEDSSRRRRLSVEILYSSDSDLDKVSSGGDEEEEFEKCAWDLKRLFEQNSGPLEISEEGLSADSLFSREDSGRSPTTARKFLPGRLVALRHSVELTFLRVESNGTIHADRSIARADEVFAVVSLPLHEDTFALRSVGNKKYLRCQGEGQYVYATCEDCSVGESECFMEEDAGENFTAIRSVKYNQFWGGQPVKLFSKIEQNGKYQVLPVSRVF</sequence>
<keyword evidence="2" id="KW-1185">Reference proteome</keyword>
<dbReference type="Gene3D" id="2.80.10.50">
    <property type="match status" value="1"/>
</dbReference>
<name>A0ABD3GIJ8_9MARC</name>
<proteinExistence type="predicted"/>
<dbReference type="AlphaFoldDB" id="A0ABD3GIJ8"/>
<gene>
    <name evidence="1" type="ORF">R1sor_021714</name>
</gene>
<dbReference type="CDD" id="cd00257">
    <property type="entry name" value="beta-trefoil_FSCN-like"/>
    <property type="match status" value="1"/>
</dbReference>
<dbReference type="Proteomes" id="UP001633002">
    <property type="component" value="Unassembled WGS sequence"/>
</dbReference>
<dbReference type="SUPFAM" id="SSF50405">
    <property type="entry name" value="Actin-crosslinking proteins"/>
    <property type="match status" value="1"/>
</dbReference>
<comment type="caution">
    <text evidence="1">The sequence shown here is derived from an EMBL/GenBank/DDBJ whole genome shotgun (WGS) entry which is preliminary data.</text>
</comment>
<accession>A0ABD3GIJ8</accession>
<evidence type="ECO:0000313" key="2">
    <source>
        <dbReference type="Proteomes" id="UP001633002"/>
    </source>
</evidence>
<dbReference type="InterPro" id="IPR008999">
    <property type="entry name" value="Actin-crosslinking"/>
</dbReference>
<evidence type="ECO:0000313" key="1">
    <source>
        <dbReference type="EMBL" id="KAL3678758.1"/>
    </source>
</evidence>
<organism evidence="1 2">
    <name type="scientific">Riccia sorocarpa</name>
    <dbReference type="NCBI Taxonomy" id="122646"/>
    <lineage>
        <taxon>Eukaryota</taxon>
        <taxon>Viridiplantae</taxon>
        <taxon>Streptophyta</taxon>
        <taxon>Embryophyta</taxon>
        <taxon>Marchantiophyta</taxon>
        <taxon>Marchantiopsida</taxon>
        <taxon>Marchantiidae</taxon>
        <taxon>Marchantiales</taxon>
        <taxon>Ricciaceae</taxon>
        <taxon>Riccia</taxon>
    </lineage>
</organism>